<reference evidence="1" key="1">
    <citation type="journal article" date="2015" name="Nature">
        <title>Complex archaea that bridge the gap between prokaryotes and eukaryotes.</title>
        <authorList>
            <person name="Spang A."/>
            <person name="Saw J.H."/>
            <person name="Jorgensen S.L."/>
            <person name="Zaremba-Niedzwiedzka K."/>
            <person name="Martijn J."/>
            <person name="Lind A.E."/>
            <person name="van Eijk R."/>
            <person name="Schleper C."/>
            <person name="Guy L."/>
            <person name="Ettema T.J."/>
        </authorList>
    </citation>
    <scope>NUCLEOTIDE SEQUENCE</scope>
</reference>
<organism evidence="1">
    <name type="scientific">marine sediment metagenome</name>
    <dbReference type="NCBI Taxonomy" id="412755"/>
    <lineage>
        <taxon>unclassified sequences</taxon>
        <taxon>metagenomes</taxon>
        <taxon>ecological metagenomes</taxon>
    </lineage>
</organism>
<protein>
    <submittedName>
        <fullName evidence="1">Uncharacterized protein</fullName>
    </submittedName>
</protein>
<accession>A0A0F9GHE6</accession>
<dbReference type="AlphaFoldDB" id="A0A0F9GHE6"/>
<evidence type="ECO:0000313" key="1">
    <source>
        <dbReference type="EMBL" id="KKL98244.1"/>
    </source>
</evidence>
<comment type="caution">
    <text evidence="1">The sequence shown here is derived from an EMBL/GenBank/DDBJ whole genome shotgun (WGS) entry which is preliminary data.</text>
</comment>
<proteinExistence type="predicted"/>
<gene>
    <name evidence="1" type="ORF">LCGC14_1826400</name>
</gene>
<dbReference type="EMBL" id="LAZR01017967">
    <property type="protein sequence ID" value="KKL98244.1"/>
    <property type="molecule type" value="Genomic_DNA"/>
</dbReference>
<sequence length="135" mass="15135">MIKEFNKDGRQIDETVDDATSFMDDWQKKGGKIDGIYIVIDCHDMLQAFSSRMRLDTENDGESLDYAEVVAKNLIESFKVARANGIYEDRIMRRVRNFIDKAPVVSDCGGCGLQIVISPDGKIGVCQAFCGERES</sequence>
<name>A0A0F9GHE6_9ZZZZ</name>